<gene>
    <name evidence="2" type="ORF">RDB_LOCUS82284</name>
</gene>
<comment type="caution">
    <text evidence="2">The sequence shown here is derived from an EMBL/GenBank/DDBJ whole genome shotgun (WGS) entry which is preliminary data.</text>
</comment>
<evidence type="ECO:0000313" key="3">
    <source>
        <dbReference type="Proteomes" id="UP000663826"/>
    </source>
</evidence>
<feature type="compositionally biased region" description="Low complexity" evidence="1">
    <location>
        <begin position="188"/>
        <end position="203"/>
    </location>
</feature>
<protein>
    <submittedName>
        <fullName evidence="2">Uncharacterized protein</fullName>
    </submittedName>
</protein>
<evidence type="ECO:0000313" key="2">
    <source>
        <dbReference type="EMBL" id="CAE6455089.1"/>
    </source>
</evidence>
<accession>A0A8H3BES2</accession>
<sequence length="395" mass="42273">MENTPKAGENIPNLDSIRTRIRNLLVDSQLLLKGSAFELMPRQSHTIVNGYRPAISTSIYNEYTPPGAPLEVTRKAEEDQADAQPRWMSTVRANMALWPPGQSTQEAEPEQAKAPSSDMKSVASLHWQDLKQLTGPSKIRSSLTRPRSGLKLQDPPSSQAPALHCSSIGSPAPALGNSQPFEEPPFPFAQAPSRPRSTTPGTPEQTQLPSDDEASADEFDMRDYLPPKGVKGSHKYQLDEDDSDSSSKDSGDVDTDPYHGLGKRQIRSSSLEHRQFVHHAVWLTAAAAYIDSTTYLTVVAVSIAPAAAAIPRTTAAVSTAIVSAFTADVSTAASNTTDTDTVSVAAVASNRMFIISAAVSVPSVSVYTAAATTVAGSLTNTVMFDKSTTALCWPY</sequence>
<reference evidence="2" key="1">
    <citation type="submission" date="2021-01" db="EMBL/GenBank/DDBJ databases">
        <authorList>
            <person name="Kaushik A."/>
        </authorList>
    </citation>
    <scope>NUCLEOTIDE SEQUENCE</scope>
    <source>
        <strain evidence="2">AG1-1B</strain>
    </source>
</reference>
<organism evidence="2 3">
    <name type="scientific">Rhizoctonia solani</name>
    <dbReference type="NCBI Taxonomy" id="456999"/>
    <lineage>
        <taxon>Eukaryota</taxon>
        <taxon>Fungi</taxon>
        <taxon>Dikarya</taxon>
        <taxon>Basidiomycota</taxon>
        <taxon>Agaricomycotina</taxon>
        <taxon>Agaricomycetes</taxon>
        <taxon>Cantharellales</taxon>
        <taxon>Ceratobasidiaceae</taxon>
        <taxon>Rhizoctonia</taxon>
    </lineage>
</organism>
<dbReference type="AlphaFoldDB" id="A0A8H3BES2"/>
<dbReference type="Proteomes" id="UP000663826">
    <property type="component" value="Unassembled WGS sequence"/>
</dbReference>
<name>A0A8H3BES2_9AGAM</name>
<proteinExistence type="predicted"/>
<dbReference type="EMBL" id="CAJMWQ010001541">
    <property type="protein sequence ID" value="CAE6455089.1"/>
    <property type="molecule type" value="Genomic_DNA"/>
</dbReference>
<evidence type="ECO:0000256" key="1">
    <source>
        <dbReference type="SAM" id="MobiDB-lite"/>
    </source>
</evidence>
<feature type="region of interest" description="Disordered" evidence="1">
    <location>
        <begin position="100"/>
        <end position="261"/>
    </location>
</feature>